<keyword evidence="2" id="KW-1185">Reference proteome</keyword>
<evidence type="ECO:0000313" key="1">
    <source>
        <dbReference type="EMBL" id="KAJ0966270.1"/>
    </source>
</evidence>
<name>A0A9D5H7N5_9LILI</name>
<reference evidence="1" key="1">
    <citation type="submission" date="2021-03" db="EMBL/GenBank/DDBJ databases">
        <authorList>
            <person name="Li Z."/>
            <person name="Yang C."/>
        </authorList>
    </citation>
    <scope>NUCLEOTIDE SEQUENCE</scope>
    <source>
        <strain evidence="1">Dzin_1.0</strain>
        <tissue evidence="1">Leaf</tissue>
    </source>
</reference>
<organism evidence="1 2">
    <name type="scientific">Dioscorea zingiberensis</name>
    <dbReference type="NCBI Taxonomy" id="325984"/>
    <lineage>
        <taxon>Eukaryota</taxon>
        <taxon>Viridiplantae</taxon>
        <taxon>Streptophyta</taxon>
        <taxon>Embryophyta</taxon>
        <taxon>Tracheophyta</taxon>
        <taxon>Spermatophyta</taxon>
        <taxon>Magnoliopsida</taxon>
        <taxon>Liliopsida</taxon>
        <taxon>Dioscoreales</taxon>
        <taxon>Dioscoreaceae</taxon>
        <taxon>Dioscorea</taxon>
    </lineage>
</organism>
<dbReference type="Proteomes" id="UP001085076">
    <property type="component" value="Miscellaneous, Linkage group lg08"/>
</dbReference>
<proteinExistence type="predicted"/>
<dbReference type="AlphaFoldDB" id="A0A9D5H7N5"/>
<accession>A0A9D5H7N5</accession>
<reference evidence="1" key="2">
    <citation type="journal article" date="2022" name="Hortic Res">
        <title>The genome of Dioscorea zingiberensis sheds light on the biosynthesis, origin and evolution of the medicinally important diosgenin saponins.</title>
        <authorList>
            <person name="Li Y."/>
            <person name="Tan C."/>
            <person name="Li Z."/>
            <person name="Guo J."/>
            <person name="Li S."/>
            <person name="Chen X."/>
            <person name="Wang C."/>
            <person name="Dai X."/>
            <person name="Yang H."/>
            <person name="Song W."/>
            <person name="Hou L."/>
            <person name="Xu J."/>
            <person name="Tong Z."/>
            <person name="Xu A."/>
            <person name="Yuan X."/>
            <person name="Wang W."/>
            <person name="Yang Q."/>
            <person name="Chen L."/>
            <person name="Sun Z."/>
            <person name="Wang K."/>
            <person name="Pan B."/>
            <person name="Chen J."/>
            <person name="Bao Y."/>
            <person name="Liu F."/>
            <person name="Qi X."/>
            <person name="Gang D.R."/>
            <person name="Wen J."/>
            <person name="Li J."/>
        </authorList>
    </citation>
    <scope>NUCLEOTIDE SEQUENCE</scope>
    <source>
        <strain evidence="1">Dzin_1.0</strain>
    </source>
</reference>
<sequence>MVVTGLSSRTDSTWWLFTLPEQRLFKLKGKKNFFGLAGLHLFQLLLGQRIPPPLHPYRLRINHHPLLGVLPRQPGIGERALQAQLCVLELLSQKRVQSFSYGSSLVKYSPPPPPARTYLPSLPMHPPLHSLHSFLILVLLQPPLRVLPCLHFLSKTQQSLLHSWRLNTCQPNPFSQSHTTLKIEDDVVGDDELEKLNAIKDVQNQLQTICSWASNTSFTNLKAYEGRVIRLPPKFNMTSSCNAETCSHALTSVTSSQTWPWASPFPTSMQWASVTRLAVTEIAGQKKHPRAPCSHRRLHWAAGDDGGVAPGAAVCPLQAAGQNAQERTMVNTKTMRMERRRCALPDEQLEETKAGRVKSHQVESVRELRPVAAIFSGESSLIKSEWESGREERE</sequence>
<evidence type="ECO:0000313" key="2">
    <source>
        <dbReference type="Proteomes" id="UP001085076"/>
    </source>
</evidence>
<dbReference type="EMBL" id="JAGGNH010000008">
    <property type="protein sequence ID" value="KAJ0966270.1"/>
    <property type="molecule type" value="Genomic_DNA"/>
</dbReference>
<comment type="caution">
    <text evidence="1">The sequence shown here is derived from an EMBL/GenBank/DDBJ whole genome shotgun (WGS) entry which is preliminary data.</text>
</comment>
<gene>
    <name evidence="1" type="ORF">J5N97_027408</name>
</gene>
<protein>
    <submittedName>
        <fullName evidence="1">Uncharacterized protein</fullName>
    </submittedName>
</protein>